<comment type="caution">
    <text evidence="2">The sequence shown here is derived from an EMBL/GenBank/DDBJ whole genome shotgun (WGS) entry which is preliminary data.</text>
</comment>
<evidence type="ECO:0000313" key="2">
    <source>
        <dbReference type="EMBL" id="GJJ75480.1"/>
    </source>
</evidence>
<dbReference type="EMBL" id="BQFW01000011">
    <property type="protein sequence ID" value="GJJ75480.1"/>
    <property type="molecule type" value="Genomic_DNA"/>
</dbReference>
<proteinExistence type="predicted"/>
<name>A0A9P3HEW5_9FUNG</name>
<organism evidence="2 3">
    <name type="scientific">Entomortierella parvispora</name>
    <dbReference type="NCBI Taxonomy" id="205924"/>
    <lineage>
        <taxon>Eukaryota</taxon>
        <taxon>Fungi</taxon>
        <taxon>Fungi incertae sedis</taxon>
        <taxon>Mucoromycota</taxon>
        <taxon>Mortierellomycotina</taxon>
        <taxon>Mortierellomycetes</taxon>
        <taxon>Mortierellales</taxon>
        <taxon>Mortierellaceae</taxon>
        <taxon>Entomortierella</taxon>
    </lineage>
</organism>
<accession>A0A9P3HEW5</accession>
<gene>
    <name evidence="2" type="ORF">EMPS_07838</name>
</gene>
<evidence type="ECO:0000256" key="1">
    <source>
        <dbReference type="SAM" id="SignalP"/>
    </source>
</evidence>
<keyword evidence="3" id="KW-1185">Reference proteome</keyword>
<sequence>MKLSILTKPFALLAVAAFASATCTYQGAYDSKYDLAIFPSDDCTGNGESYTLNDECGQSGTVHYSGHSIELGSECNFDFYDKNGNYINYKSSTVGLVYVAYGNIGTEISYFKYQCPCHVDKACCILKK</sequence>
<keyword evidence="1" id="KW-0732">Signal</keyword>
<reference evidence="2" key="1">
    <citation type="submission" date="2021-11" db="EMBL/GenBank/DDBJ databases">
        <authorList>
            <person name="Herlambang A."/>
            <person name="Guo Y."/>
            <person name="Takashima Y."/>
            <person name="Nishizawa T."/>
        </authorList>
    </citation>
    <scope>NUCLEOTIDE SEQUENCE</scope>
    <source>
        <strain evidence="2">E1425</strain>
    </source>
</reference>
<evidence type="ECO:0000313" key="3">
    <source>
        <dbReference type="Proteomes" id="UP000827284"/>
    </source>
</evidence>
<dbReference type="AlphaFoldDB" id="A0A9P3HEW5"/>
<dbReference type="Proteomes" id="UP000827284">
    <property type="component" value="Unassembled WGS sequence"/>
</dbReference>
<feature type="signal peptide" evidence="1">
    <location>
        <begin position="1"/>
        <end position="21"/>
    </location>
</feature>
<feature type="chain" id="PRO_5040505505" evidence="1">
    <location>
        <begin position="22"/>
        <end position="128"/>
    </location>
</feature>
<reference evidence="2" key="2">
    <citation type="journal article" date="2022" name="Microbiol. Resour. Announc.">
        <title>Whole-Genome Sequence of Entomortierella parvispora E1425, a Mucoromycotan Fungus Associated with Burkholderiaceae-Related Endosymbiotic Bacteria.</title>
        <authorList>
            <person name="Herlambang A."/>
            <person name="Guo Y."/>
            <person name="Takashima Y."/>
            <person name="Narisawa K."/>
            <person name="Ohta H."/>
            <person name="Nishizawa T."/>
        </authorList>
    </citation>
    <scope>NUCLEOTIDE SEQUENCE</scope>
    <source>
        <strain evidence="2">E1425</strain>
    </source>
</reference>
<protein>
    <submittedName>
        <fullName evidence="2">Uncharacterized protein</fullName>
    </submittedName>
</protein>